<keyword evidence="8" id="KW-0539">Nucleus</keyword>
<reference evidence="9" key="1">
    <citation type="journal article" date="2019" name="Sci. Rep.">
        <title>Draft genome of Tanacetum cinerariifolium, the natural source of mosquito coil.</title>
        <authorList>
            <person name="Yamashiro T."/>
            <person name="Shiraishi A."/>
            <person name="Satake H."/>
            <person name="Nakayama K."/>
        </authorList>
    </citation>
    <scope>NUCLEOTIDE SEQUENCE</scope>
</reference>
<name>A0A699H2H5_TANCI</name>
<proteinExistence type="inferred from homology"/>
<dbReference type="GO" id="GO:0045740">
    <property type="term" value="P:positive regulation of DNA replication"/>
    <property type="evidence" value="ECO:0007669"/>
    <property type="project" value="TreeGrafter"/>
</dbReference>
<dbReference type="InterPro" id="IPR042617">
    <property type="entry name" value="CTC1-like"/>
</dbReference>
<dbReference type="GO" id="GO:1990879">
    <property type="term" value="C:CST complex"/>
    <property type="evidence" value="ECO:0007669"/>
    <property type="project" value="TreeGrafter"/>
</dbReference>
<dbReference type="EMBL" id="BKCJ010087421">
    <property type="protein sequence ID" value="GEX06092.1"/>
    <property type="molecule type" value="Genomic_DNA"/>
</dbReference>
<gene>
    <name evidence="9" type="ORF">Tci_278067</name>
</gene>
<evidence type="ECO:0000256" key="3">
    <source>
        <dbReference type="ARBA" id="ARBA00006332"/>
    </source>
</evidence>
<comment type="caution">
    <text evidence="9">The sequence shown here is derived from an EMBL/GenBank/DDBJ whole genome shotgun (WGS) entry which is preliminary data.</text>
</comment>
<evidence type="ECO:0000256" key="6">
    <source>
        <dbReference type="ARBA" id="ARBA00022895"/>
    </source>
</evidence>
<dbReference type="AlphaFoldDB" id="A0A699H2H5"/>
<evidence type="ECO:0000256" key="5">
    <source>
        <dbReference type="ARBA" id="ARBA00022454"/>
    </source>
</evidence>
<sequence>METSISDLLHRHRPITAATTLFNHPPPTTQTHHPFNPQNNHNILTPLNSPSFLTGTLTLNLKSNPTCLNPSCFTFTDHSASICCDIIEFDLRIIGRKINVLAWNFVPVKPGRGFLEIIRWAFHQSENIDQNPNGFYLNNVLPVYKQSLGAKSVVYGLLESVSPVTNVPCSGSKSGVKNLDGFLAEVFVCECELCSSQDRVMLLDGENNGCHRFTKLKVVYFCGDASVWYGVISRMVGGVLVMSGLKKKMVFLGEGKSLMMYVTTEKSIIHLFITTVKRILNGRNTTNERRGLCSGYTGSVTAIYMQGMVVELDEKVLLLVTDHHIPMPHSLRVGAIVTVRNFHKEDPKFAWTKIVLFGSCCKTSVRVNAFSPIENGCYQSIGSRSLLRKFIESLTFSARLWVLLVVSSMRKKFAGILSEMEILGSKHMEGAVQKYCSSCLPLSVFQFRHGILSEYCLHDICGCGIQVNYDPPKLVVPISNLISQCEDMFIKSFIASDTEFDKNHEYSSIVCGGISHDQPIRKILKSEDMNVVLLASLKISDFSGKLQLIDATGSIDVVIPDLPSVWSLKDIYEINDFSVVMEGFPRQLETLESLSNEPFSFGNIFNHFRFAGKKRFTINIHCYMKDGKSRNRILFPGMDMVENFKELENGKFHLFLLLHKFPVQQKYPGDKVVSNKSSIYAEAIVLPWNLVVRKRDIDSVESSNGGDSFNENWCDVGCLQDFPCTVDFRVCSDKSTVSLGNLSNCTVANKDPSCKGTAWKLLLEFKSDGFSKYEGLRIGGYYLMKHHDKDLVCAANDGKVLVNSKSNLWSISFSAAEAAAGPTTTQSFISSYHINVQYPHSRQLEIPVLKSIDGSPEFCPDIYVHLSADHLSFLEVKLRELKADLIQPTNLTKGLLNSSSSLRTMMRASMPSGDSSVNSSVGNLIAVQGDVVAVHSSNQSRLLNRLNHQVLRGHCHIVPGVTKSVCIHVLVEHIMVKIYSSLSEHSYPTGFGPGVKAKFHRVLLTADGDLLKLTPASFIELDSIIIDIDQCRNESEDTSLKSVVETATAFTTGPATLISEIMQFAHRKQMRFHCRVVTIYVLALERNSEFLQSLTTVNSDIPPVNIPLAGFIIDDGSSSCCCWTDNERVVTLLGLQGISKLKRSRSSHKSANKKMETPCSYTMSRVSKILDRHGTVVMKNMGSVSDSSCLDVAISVNSDNVVNQSDEQFLKSLVLQACCSNTWDIVGTVLDSKTVNQLEQHLQRFDLTMLPLQNIWASEVSHVDTLNEARSILEELLKS</sequence>
<protein>
    <recommendedName>
        <fullName evidence="4">CST complex subunit CTC1</fullName>
    </recommendedName>
</protein>
<dbReference type="PANTHER" id="PTHR14865">
    <property type="entry name" value="CST COMPLEX SUBUNIT CTC1"/>
    <property type="match status" value="1"/>
</dbReference>
<keyword evidence="5" id="KW-0158">Chromosome</keyword>
<dbReference type="GO" id="GO:0003697">
    <property type="term" value="F:single-stranded DNA binding"/>
    <property type="evidence" value="ECO:0007669"/>
    <property type="project" value="TreeGrafter"/>
</dbReference>
<evidence type="ECO:0000256" key="2">
    <source>
        <dbReference type="ARBA" id="ARBA00004574"/>
    </source>
</evidence>
<evidence type="ECO:0000256" key="4">
    <source>
        <dbReference type="ARBA" id="ARBA00016175"/>
    </source>
</evidence>
<organism evidence="9">
    <name type="scientific">Tanacetum cinerariifolium</name>
    <name type="common">Dalmatian daisy</name>
    <name type="synonym">Chrysanthemum cinerariifolium</name>
    <dbReference type="NCBI Taxonomy" id="118510"/>
    <lineage>
        <taxon>Eukaryota</taxon>
        <taxon>Viridiplantae</taxon>
        <taxon>Streptophyta</taxon>
        <taxon>Embryophyta</taxon>
        <taxon>Tracheophyta</taxon>
        <taxon>Spermatophyta</taxon>
        <taxon>Magnoliopsida</taxon>
        <taxon>eudicotyledons</taxon>
        <taxon>Gunneridae</taxon>
        <taxon>Pentapetalae</taxon>
        <taxon>asterids</taxon>
        <taxon>campanulids</taxon>
        <taxon>Asterales</taxon>
        <taxon>Asteraceae</taxon>
        <taxon>Asteroideae</taxon>
        <taxon>Anthemideae</taxon>
        <taxon>Anthemidinae</taxon>
        <taxon>Tanacetum</taxon>
    </lineage>
</organism>
<evidence type="ECO:0000256" key="7">
    <source>
        <dbReference type="ARBA" id="ARBA00023125"/>
    </source>
</evidence>
<evidence type="ECO:0000256" key="1">
    <source>
        <dbReference type="ARBA" id="ARBA00004123"/>
    </source>
</evidence>
<evidence type="ECO:0000313" key="9">
    <source>
        <dbReference type="EMBL" id="GEX06092.1"/>
    </source>
</evidence>
<dbReference type="GO" id="GO:0042162">
    <property type="term" value="F:telomeric DNA binding"/>
    <property type="evidence" value="ECO:0007669"/>
    <property type="project" value="TreeGrafter"/>
</dbReference>
<dbReference type="GO" id="GO:0010833">
    <property type="term" value="P:telomere maintenance via telomere lengthening"/>
    <property type="evidence" value="ECO:0007669"/>
    <property type="project" value="TreeGrafter"/>
</dbReference>
<dbReference type="Pfam" id="PF15491">
    <property type="entry name" value="CTC1_2"/>
    <property type="match status" value="1"/>
</dbReference>
<comment type="subcellular location">
    <subcellularLocation>
        <location evidence="2">Chromosome</location>
        <location evidence="2">Telomere</location>
    </subcellularLocation>
    <subcellularLocation>
        <location evidence="1">Nucleus</location>
    </subcellularLocation>
</comment>
<keyword evidence="7" id="KW-0238">DNA-binding</keyword>
<comment type="similarity">
    <text evidence="3">Belongs to the CTC1 family.</text>
</comment>
<keyword evidence="6" id="KW-0779">Telomere</keyword>
<accession>A0A699H2H5</accession>
<evidence type="ECO:0000256" key="8">
    <source>
        <dbReference type="ARBA" id="ARBA00023242"/>
    </source>
</evidence>
<dbReference type="InterPro" id="IPR028262">
    <property type="entry name" value="CTC1_plant"/>
</dbReference>
<dbReference type="PANTHER" id="PTHR14865:SF2">
    <property type="entry name" value="CST COMPLEX SUBUNIT CTC1"/>
    <property type="match status" value="1"/>
</dbReference>